<dbReference type="Pfam" id="PF25545">
    <property type="entry name" value="DUF7924"/>
    <property type="match status" value="1"/>
</dbReference>
<feature type="compositionally biased region" description="Basic and acidic residues" evidence="1">
    <location>
        <begin position="9"/>
        <end position="20"/>
    </location>
</feature>
<dbReference type="InterPro" id="IPR057684">
    <property type="entry name" value="DUF7924"/>
</dbReference>
<dbReference type="STRING" id="177199.A0A420XWD6"/>
<gene>
    <name evidence="3" type="ORF">DL546_000423</name>
</gene>
<evidence type="ECO:0000256" key="1">
    <source>
        <dbReference type="SAM" id="MobiDB-lite"/>
    </source>
</evidence>
<protein>
    <recommendedName>
        <fullName evidence="2">DUF7924 domain-containing protein</fullName>
    </recommendedName>
</protein>
<accession>A0A420XWD6</accession>
<name>A0A420XWD6_9PEZI</name>
<feature type="compositionally biased region" description="Polar residues" evidence="1">
    <location>
        <begin position="422"/>
        <end position="464"/>
    </location>
</feature>
<organism evidence="3 4">
    <name type="scientific">Coniochaeta pulveracea</name>
    <dbReference type="NCBI Taxonomy" id="177199"/>
    <lineage>
        <taxon>Eukaryota</taxon>
        <taxon>Fungi</taxon>
        <taxon>Dikarya</taxon>
        <taxon>Ascomycota</taxon>
        <taxon>Pezizomycotina</taxon>
        <taxon>Sordariomycetes</taxon>
        <taxon>Sordariomycetidae</taxon>
        <taxon>Coniochaetales</taxon>
        <taxon>Coniochaetaceae</taxon>
        <taxon>Coniochaeta</taxon>
    </lineage>
</organism>
<feature type="region of interest" description="Disordered" evidence="1">
    <location>
        <begin position="417"/>
        <end position="488"/>
    </location>
</feature>
<dbReference type="EMBL" id="QVQW01000137">
    <property type="protein sequence ID" value="RKU39869.1"/>
    <property type="molecule type" value="Genomic_DNA"/>
</dbReference>
<comment type="caution">
    <text evidence="3">The sequence shown here is derived from an EMBL/GenBank/DDBJ whole genome shotgun (WGS) entry which is preliminary data.</text>
</comment>
<evidence type="ECO:0000259" key="2">
    <source>
        <dbReference type="Pfam" id="PF25545"/>
    </source>
</evidence>
<dbReference type="AlphaFoldDB" id="A0A420XWD6"/>
<feature type="compositionally biased region" description="Low complexity" evidence="1">
    <location>
        <begin position="60"/>
        <end position="69"/>
    </location>
</feature>
<dbReference type="Proteomes" id="UP000275385">
    <property type="component" value="Unassembled WGS sequence"/>
</dbReference>
<sequence length="488" mass="53671">MATTHLKRPRGDDLSQDRGPSKKIRSTRKSQRNFPPEFWDGLSQIPLTRRALRELDRRNMASNRSPSSSRRTKSARSKSAQSTQPTDLSPSTRASSAYDDAFEQHMIDNSIYPEQYEYPDSRPTPEPQNMDQLRLDYSAARASLSPSQFSDGAFREFKRKSKARSEATVMRNVIPVIAGNANIPNEGNLPFTNITSMTGGATVKAVPDFFDGAHPGTIDAAVRDDLSQLIIPTKHADVPVAPNFSLEAKAPSGGVDVVLRQALHNGAIGARAMHALQNYGEEEPVFDGNAYSYSSTYHAGTGALQLYTHHVTAPTAQGERPGYHMTKLGGYFMTDSRDTFVQGATVFRNIRDIAQGHRDMFIQSANTRAQQYEESTSEEYADCEEQVYQQAISTDEYTAFQDFNNTAAPPRVLYSVGEEPSQESTSLGVDTSTSLATSFTPSSNEPTQTGSKRNRAHNSPPSKAQSREKGKAANKRTHQGASRRASKS</sequence>
<dbReference type="OrthoDB" id="5336565at2759"/>
<feature type="domain" description="DUF7924" evidence="2">
    <location>
        <begin position="203"/>
        <end position="364"/>
    </location>
</feature>
<keyword evidence="4" id="KW-1185">Reference proteome</keyword>
<evidence type="ECO:0000313" key="3">
    <source>
        <dbReference type="EMBL" id="RKU39869.1"/>
    </source>
</evidence>
<feature type="compositionally biased region" description="Polar residues" evidence="1">
    <location>
        <begin position="85"/>
        <end position="95"/>
    </location>
</feature>
<evidence type="ECO:0000313" key="4">
    <source>
        <dbReference type="Proteomes" id="UP000275385"/>
    </source>
</evidence>
<reference evidence="3 4" key="1">
    <citation type="submission" date="2018-08" db="EMBL/GenBank/DDBJ databases">
        <title>Draft genome of the lignicolous fungus Coniochaeta pulveracea.</title>
        <authorList>
            <person name="Borstlap C.J."/>
            <person name="De Witt R.N."/>
            <person name="Botha A."/>
            <person name="Volschenk H."/>
        </authorList>
    </citation>
    <scope>NUCLEOTIDE SEQUENCE [LARGE SCALE GENOMIC DNA]</scope>
    <source>
        <strain evidence="3 4">CAB683</strain>
    </source>
</reference>
<feature type="region of interest" description="Disordered" evidence="1">
    <location>
        <begin position="1"/>
        <end position="95"/>
    </location>
</feature>
<proteinExistence type="predicted"/>
<feature type="compositionally biased region" description="Basic residues" evidence="1">
    <location>
        <begin position="21"/>
        <end position="31"/>
    </location>
</feature>